<comment type="caution">
    <text evidence="4">The sequence shown here is derived from an EMBL/GenBank/DDBJ whole genome shotgun (WGS) entry which is preliminary data.</text>
</comment>
<keyword evidence="5" id="KW-1185">Reference proteome</keyword>
<evidence type="ECO:0000256" key="1">
    <source>
        <dbReference type="SAM" id="MobiDB-lite"/>
    </source>
</evidence>
<feature type="transmembrane region" description="Helical" evidence="2">
    <location>
        <begin position="236"/>
        <end position="256"/>
    </location>
</feature>
<feature type="region of interest" description="Disordered" evidence="1">
    <location>
        <begin position="461"/>
        <end position="507"/>
    </location>
</feature>
<feature type="domain" description="PDZ" evidence="3">
    <location>
        <begin position="355"/>
        <end position="411"/>
    </location>
</feature>
<reference evidence="4 5" key="1">
    <citation type="submission" date="2017-10" db="EMBL/GenBank/DDBJ databases">
        <title>Bacillus sp. nov., a halophilic bacterium isolated from a Yangshapao Lake.</title>
        <authorList>
            <person name="Wang H."/>
        </authorList>
    </citation>
    <scope>NUCLEOTIDE SEQUENCE [LARGE SCALE GENOMIC DNA]</scope>
    <source>
        <strain evidence="4 5">YSP-3</strain>
    </source>
</reference>
<dbReference type="PROSITE" id="PS50106">
    <property type="entry name" value="PDZ"/>
    <property type="match status" value="1"/>
</dbReference>
<feature type="transmembrane region" description="Helical" evidence="2">
    <location>
        <begin position="187"/>
        <end position="209"/>
    </location>
</feature>
<keyword evidence="2" id="KW-0812">Transmembrane</keyword>
<dbReference type="EMBL" id="PDOF01000003">
    <property type="protein sequence ID" value="PYZ95824.1"/>
    <property type="molecule type" value="Genomic_DNA"/>
</dbReference>
<feature type="compositionally biased region" description="Low complexity" evidence="1">
    <location>
        <begin position="474"/>
        <end position="483"/>
    </location>
</feature>
<dbReference type="Gene3D" id="2.30.42.10">
    <property type="match status" value="1"/>
</dbReference>
<gene>
    <name evidence="4" type="ORF">CR205_15680</name>
</gene>
<feature type="transmembrane region" description="Helical" evidence="2">
    <location>
        <begin position="262"/>
        <end position="279"/>
    </location>
</feature>
<accession>A0A2W0H211</accession>
<feature type="compositionally biased region" description="Basic and acidic residues" evidence="1">
    <location>
        <begin position="485"/>
        <end position="494"/>
    </location>
</feature>
<dbReference type="InterPro" id="IPR001478">
    <property type="entry name" value="PDZ"/>
</dbReference>
<dbReference type="InterPro" id="IPR041489">
    <property type="entry name" value="PDZ_6"/>
</dbReference>
<feature type="compositionally biased region" description="Basic and acidic residues" evidence="1">
    <location>
        <begin position="461"/>
        <end position="473"/>
    </location>
</feature>
<dbReference type="AlphaFoldDB" id="A0A2W0H211"/>
<feature type="transmembrane region" description="Helical" evidence="2">
    <location>
        <begin position="125"/>
        <end position="143"/>
    </location>
</feature>
<evidence type="ECO:0000313" key="4">
    <source>
        <dbReference type="EMBL" id="PYZ95824.1"/>
    </source>
</evidence>
<dbReference type="Proteomes" id="UP000248066">
    <property type="component" value="Unassembled WGS sequence"/>
</dbReference>
<feature type="transmembrane region" description="Helical" evidence="2">
    <location>
        <begin position="63"/>
        <end position="81"/>
    </location>
</feature>
<evidence type="ECO:0000259" key="3">
    <source>
        <dbReference type="PROSITE" id="PS50106"/>
    </source>
</evidence>
<dbReference type="InterPro" id="IPR036034">
    <property type="entry name" value="PDZ_sf"/>
</dbReference>
<name>A0A2W0H211_9BACI</name>
<keyword evidence="2" id="KW-0472">Membrane</keyword>
<proteinExistence type="predicted"/>
<dbReference type="SMART" id="SM00228">
    <property type="entry name" value="PDZ"/>
    <property type="match status" value="1"/>
</dbReference>
<organism evidence="4 5">
    <name type="scientific">Alteribacter lacisalsi</name>
    <dbReference type="NCBI Taxonomy" id="2045244"/>
    <lineage>
        <taxon>Bacteria</taxon>
        <taxon>Bacillati</taxon>
        <taxon>Bacillota</taxon>
        <taxon>Bacilli</taxon>
        <taxon>Bacillales</taxon>
        <taxon>Bacillaceae</taxon>
        <taxon>Alteribacter</taxon>
    </lineage>
</organism>
<keyword evidence="2" id="KW-1133">Transmembrane helix</keyword>
<dbReference type="Pfam" id="PF17820">
    <property type="entry name" value="PDZ_6"/>
    <property type="match status" value="1"/>
</dbReference>
<feature type="transmembrane region" description="Helical" evidence="2">
    <location>
        <begin position="102"/>
        <end position="119"/>
    </location>
</feature>
<protein>
    <recommendedName>
        <fullName evidence="3">PDZ domain-containing protein</fullName>
    </recommendedName>
</protein>
<feature type="transmembrane region" description="Helical" evidence="2">
    <location>
        <begin position="291"/>
        <end position="313"/>
    </location>
</feature>
<evidence type="ECO:0000256" key="2">
    <source>
        <dbReference type="SAM" id="Phobius"/>
    </source>
</evidence>
<dbReference type="SUPFAM" id="SSF50156">
    <property type="entry name" value="PDZ domain-like"/>
    <property type="match status" value="1"/>
</dbReference>
<feature type="transmembrane region" description="Helical" evidence="2">
    <location>
        <begin position="150"/>
        <end position="167"/>
    </location>
</feature>
<evidence type="ECO:0000313" key="5">
    <source>
        <dbReference type="Proteomes" id="UP000248066"/>
    </source>
</evidence>
<sequence length="507" mass="56082">MIQPFFLRKNRFLYEWYLGMLFSRFSSKMKRKTARQNRNKGRKQRGEDVDGLTGELLTGSGRFFAQPLFYLFLLTALWFGFRRVKRERRHFHTRIYDVVHDLFFPLAAGAAAGAGLTIAVLGLGIVIPAAVLLLLSAVWLLFIPFRNSRWLSFTFIGSVTLLITFILPESGSGSAWIDARLMEISQLSLQSAVWFLALIMVAEALLVLVNGPKRTNPLLVKTKRGKTGGAHEQNRLWLAPSFFLLPAGGLAVAGLGSWPFSISEAGALGLLLFPIVLGFKIRSTNSYPDAAVKRAGAGLLLLSAVTAGSAVLAMFYSPAAFAVPILIILGREAVFFFNGRQSEKVQSVFFAREEGLVVLGVIPGLIGEKLGVKVGEKIIKVNGKSVSTQLELYEALQENSAYCRLEVVDEQEQVRFVQSSVYEDDHYQLGLVFVPDPDNGTLSNRALRYSLVLRRDRETIRSSEDDHLHEKEAAASSEAGADESSAEKKTAERKNRGKRANRPLASH</sequence>